<organism evidence="1 2">
    <name type="scientific">Medicago truncatula</name>
    <name type="common">Barrel medic</name>
    <name type="synonym">Medicago tribuloides</name>
    <dbReference type="NCBI Taxonomy" id="3880"/>
    <lineage>
        <taxon>Eukaryota</taxon>
        <taxon>Viridiplantae</taxon>
        <taxon>Streptophyta</taxon>
        <taxon>Embryophyta</taxon>
        <taxon>Tracheophyta</taxon>
        <taxon>Spermatophyta</taxon>
        <taxon>Magnoliopsida</taxon>
        <taxon>eudicotyledons</taxon>
        <taxon>Gunneridae</taxon>
        <taxon>Pentapetalae</taxon>
        <taxon>rosids</taxon>
        <taxon>fabids</taxon>
        <taxon>Fabales</taxon>
        <taxon>Fabaceae</taxon>
        <taxon>Papilionoideae</taxon>
        <taxon>50 kb inversion clade</taxon>
        <taxon>NPAAA clade</taxon>
        <taxon>Hologalegina</taxon>
        <taxon>IRL clade</taxon>
        <taxon>Trifolieae</taxon>
        <taxon>Medicago</taxon>
    </lineage>
</organism>
<dbReference type="EMBL" id="PSQE01000005">
    <property type="protein sequence ID" value="RHN55687.1"/>
    <property type="molecule type" value="Genomic_DNA"/>
</dbReference>
<dbReference type="Proteomes" id="UP000265566">
    <property type="component" value="Chromosome 5"/>
</dbReference>
<evidence type="ECO:0000313" key="1">
    <source>
        <dbReference type="EMBL" id="RHN55687.1"/>
    </source>
</evidence>
<accession>A0A396HY93</accession>
<name>A0A396HY93_MEDTR</name>
<dbReference type="Gramene" id="rna30911">
    <property type="protein sequence ID" value="RHN55687.1"/>
    <property type="gene ID" value="gene30911"/>
</dbReference>
<gene>
    <name evidence="1" type="ORF">MtrunA17_Chr5g0420671</name>
</gene>
<evidence type="ECO:0000313" key="2">
    <source>
        <dbReference type="Proteomes" id="UP000265566"/>
    </source>
</evidence>
<comment type="caution">
    <text evidence="1">The sequence shown here is derived from an EMBL/GenBank/DDBJ whole genome shotgun (WGS) entry which is preliminary data.</text>
</comment>
<proteinExistence type="predicted"/>
<protein>
    <submittedName>
        <fullName evidence="1">Uncharacterized protein</fullName>
    </submittedName>
</protein>
<dbReference type="AlphaFoldDB" id="A0A396HY93"/>
<sequence>MFLLLCISTGKKKVKFTKLSKSKIRAGSFQQGWFSTDSLIFNPIQILPEKEKSNVLTH</sequence>
<reference evidence="2" key="1">
    <citation type="journal article" date="2018" name="Nat. Plants">
        <title>Whole-genome landscape of Medicago truncatula symbiotic genes.</title>
        <authorList>
            <person name="Pecrix Y."/>
            <person name="Staton S.E."/>
            <person name="Sallet E."/>
            <person name="Lelandais-Briere C."/>
            <person name="Moreau S."/>
            <person name="Carrere S."/>
            <person name="Blein T."/>
            <person name="Jardinaud M.F."/>
            <person name="Latrasse D."/>
            <person name="Zouine M."/>
            <person name="Zahm M."/>
            <person name="Kreplak J."/>
            <person name="Mayjonade B."/>
            <person name="Satge C."/>
            <person name="Perez M."/>
            <person name="Cauet S."/>
            <person name="Marande W."/>
            <person name="Chantry-Darmon C."/>
            <person name="Lopez-Roques C."/>
            <person name="Bouchez O."/>
            <person name="Berard A."/>
            <person name="Debelle F."/>
            <person name="Munos S."/>
            <person name="Bendahmane A."/>
            <person name="Berges H."/>
            <person name="Niebel A."/>
            <person name="Buitink J."/>
            <person name="Frugier F."/>
            <person name="Benhamed M."/>
            <person name="Crespi M."/>
            <person name="Gouzy J."/>
            <person name="Gamas P."/>
        </authorList>
    </citation>
    <scope>NUCLEOTIDE SEQUENCE [LARGE SCALE GENOMIC DNA]</scope>
    <source>
        <strain evidence="2">cv. Jemalong A17</strain>
    </source>
</reference>